<protein>
    <submittedName>
        <fullName evidence="2">Acyl-CoA N-acyltransferase</fullName>
    </submittedName>
</protein>
<dbReference type="SUPFAM" id="SSF55729">
    <property type="entry name" value="Acyl-CoA N-acyltransferases (Nat)"/>
    <property type="match status" value="1"/>
</dbReference>
<reference evidence="3" key="1">
    <citation type="journal article" date="2023" name="Mol. Phylogenet. Evol.">
        <title>Genome-scale phylogeny and comparative genomics of the fungal order Sordariales.</title>
        <authorList>
            <person name="Hensen N."/>
            <person name="Bonometti L."/>
            <person name="Westerberg I."/>
            <person name="Brannstrom I.O."/>
            <person name="Guillou S."/>
            <person name="Cros-Aarteil S."/>
            <person name="Calhoun S."/>
            <person name="Haridas S."/>
            <person name="Kuo A."/>
            <person name="Mondo S."/>
            <person name="Pangilinan J."/>
            <person name="Riley R."/>
            <person name="LaButti K."/>
            <person name="Andreopoulos B."/>
            <person name="Lipzen A."/>
            <person name="Chen C."/>
            <person name="Yan M."/>
            <person name="Daum C."/>
            <person name="Ng V."/>
            <person name="Clum A."/>
            <person name="Steindorff A."/>
            <person name="Ohm R.A."/>
            <person name="Martin F."/>
            <person name="Silar P."/>
            <person name="Natvig D.O."/>
            <person name="Lalanne C."/>
            <person name="Gautier V."/>
            <person name="Ament-Velasquez S.L."/>
            <person name="Kruys A."/>
            <person name="Hutchinson M.I."/>
            <person name="Powell A.J."/>
            <person name="Barry K."/>
            <person name="Miller A.N."/>
            <person name="Grigoriev I.V."/>
            <person name="Debuchy R."/>
            <person name="Gladieux P."/>
            <person name="Hiltunen Thoren M."/>
            <person name="Johannesson H."/>
        </authorList>
    </citation>
    <scope>NUCLEOTIDE SEQUENCE [LARGE SCALE GENOMIC DNA]</scope>
    <source>
        <strain evidence="3">CBS 340.73</strain>
    </source>
</reference>
<dbReference type="Gene3D" id="3.40.630.30">
    <property type="match status" value="1"/>
</dbReference>
<evidence type="ECO:0000259" key="1">
    <source>
        <dbReference type="PROSITE" id="PS51186"/>
    </source>
</evidence>
<feature type="domain" description="N-acetyltransferase" evidence="1">
    <location>
        <begin position="17"/>
        <end position="210"/>
    </location>
</feature>
<proteinExistence type="predicted"/>
<evidence type="ECO:0000313" key="2">
    <source>
        <dbReference type="EMBL" id="KAK3934382.1"/>
    </source>
</evidence>
<dbReference type="InterPro" id="IPR000182">
    <property type="entry name" value="GNAT_dom"/>
</dbReference>
<name>A0AAN6RYB3_9PEZI</name>
<dbReference type="AlphaFoldDB" id="A0AAN6RYB3"/>
<dbReference type="EMBL" id="MU853995">
    <property type="protein sequence ID" value="KAK3934382.1"/>
    <property type="molecule type" value="Genomic_DNA"/>
</dbReference>
<dbReference type="InterPro" id="IPR016181">
    <property type="entry name" value="Acyl_CoA_acyltransferase"/>
</dbReference>
<dbReference type="GO" id="GO:0016747">
    <property type="term" value="F:acyltransferase activity, transferring groups other than amino-acyl groups"/>
    <property type="evidence" value="ECO:0007669"/>
    <property type="project" value="InterPro"/>
</dbReference>
<gene>
    <name evidence="2" type="ORF">QBC46DRAFT_454229</name>
</gene>
<dbReference type="Pfam" id="PF00583">
    <property type="entry name" value="Acetyltransf_1"/>
    <property type="match status" value="1"/>
</dbReference>
<sequence>MSGTKNASHDLLRLSSLTFRTATPQDAPQIQSLVQTSFRAADSRPAWTADMKLGSSFSVPVSDISSRIANPDSFILMATTTTTTSSPHDSNLNTKVVKVLVASIEVSYKPTTGSSARLSMLAVNPSYQQSGIGRHVLAYAETYCLQTWPDRIKKIGLNALSSRQELIKWYERRGYHRTGETTPFLSREKLVELGLEGEELYFVELEKDVNTQKVIG</sequence>
<dbReference type="PANTHER" id="PTHR43617">
    <property type="entry name" value="L-AMINO ACID N-ACETYLTRANSFERASE"/>
    <property type="match status" value="1"/>
</dbReference>
<accession>A0AAN6RYB3</accession>
<dbReference type="Proteomes" id="UP001303473">
    <property type="component" value="Unassembled WGS sequence"/>
</dbReference>
<organism evidence="2 3">
    <name type="scientific">Diplogelasinospora grovesii</name>
    <dbReference type="NCBI Taxonomy" id="303347"/>
    <lineage>
        <taxon>Eukaryota</taxon>
        <taxon>Fungi</taxon>
        <taxon>Dikarya</taxon>
        <taxon>Ascomycota</taxon>
        <taxon>Pezizomycotina</taxon>
        <taxon>Sordariomycetes</taxon>
        <taxon>Sordariomycetidae</taxon>
        <taxon>Sordariales</taxon>
        <taxon>Diplogelasinosporaceae</taxon>
        <taxon>Diplogelasinospora</taxon>
    </lineage>
</organism>
<keyword evidence="3" id="KW-1185">Reference proteome</keyword>
<dbReference type="InterPro" id="IPR050276">
    <property type="entry name" value="MshD_Acetyltransferase"/>
</dbReference>
<dbReference type="PROSITE" id="PS51186">
    <property type="entry name" value="GNAT"/>
    <property type="match status" value="1"/>
</dbReference>
<dbReference type="PANTHER" id="PTHR43617:SF9">
    <property type="entry name" value="GNAT FAMILY ACETYLTRANSFERASE"/>
    <property type="match status" value="1"/>
</dbReference>
<comment type="caution">
    <text evidence="2">The sequence shown here is derived from an EMBL/GenBank/DDBJ whole genome shotgun (WGS) entry which is preliminary data.</text>
</comment>
<dbReference type="CDD" id="cd04301">
    <property type="entry name" value="NAT_SF"/>
    <property type="match status" value="1"/>
</dbReference>
<evidence type="ECO:0000313" key="3">
    <source>
        <dbReference type="Proteomes" id="UP001303473"/>
    </source>
</evidence>